<reference evidence="4" key="2">
    <citation type="submission" date="2019-03" db="EMBL/GenBank/DDBJ databases">
        <authorList>
            <person name="Yan Y.-Q."/>
            <person name="Du Z.-J."/>
        </authorList>
    </citation>
    <scope>NUCLEOTIDE SEQUENCE</scope>
    <source>
        <strain evidence="4">PP-F2FG21</strain>
    </source>
</reference>
<dbReference type="InterPro" id="IPR024618">
    <property type="entry name" value="DUF3857"/>
</dbReference>
<keyword evidence="1" id="KW-0732">Signal</keyword>
<proteinExistence type="predicted"/>
<comment type="caution">
    <text evidence="4">The sequence shown here is derived from an EMBL/GenBank/DDBJ whole genome shotgun (WGS) entry which is preliminary data.</text>
</comment>
<sequence length="637" mass="72415">MHKLYFITLLCAITLSVKAQTAPPTTQPFGKIDIADLELKDCDFEKGANAEVLFNKGNVYYNQFDLNIEIHKRIKIFTDKGKDNANIKIIHASHILTNLQAQTINLNHGAVEYIKVDKTQIYTEKIDKWLSATVFTFPNVKPGSVIEFKYLINTNIANYPNWYFQTSIPTRYSEITTLVSDIADYKTLDAVTMPYAVNKLGKNDAQIKALANIPSISDEAYMTTIEDNSQRLLFQLSSVTIPGQKVVNFAKSWPNVGEEFAKRTLLSGQLDVSLSKENALLAVAKAMKTDEQKIAYLFNEVKKNIMWNGAYNIYAYNEGINVAWNKKTGNSAEVNLILCRLLKKSGVKVYPMVVSTRNNGRVSPTYPNSSQFNSTVAFVPVDSTKFFVLDATNKYNIYNQIPANLLNSFGLYIDKEKENYRIQFLEQPDPVKQVILVNGDITTDGKVTGTAEIDNYSYNKITATEKFKKDGESKFISYLTHDDNNLKISSLEFEDMDIDTLPLKTKVSFTLDLTGSDNNYIYFCPNILTSIKANPFLNTRRLTDVDFGYRDNYSIIGSYKIPTGYKVDILPKSVSLIMPDKSILFKRTVVESNGAIIVRYTIDHKKSIYFKEDYPEFHEFTKQMYEMLNEQIVLKKS</sequence>
<dbReference type="EMBL" id="JACIEG010000005">
    <property type="protein sequence ID" value="MBB3970387.1"/>
    <property type="molecule type" value="Genomic_DNA"/>
</dbReference>
<reference evidence="4 5" key="1">
    <citation type="journal article" date="2016" name="Int. J. Syst. Evol. Microbiol.">
        <title>Proposal of Mucilaginibacter phyllosphaerae sp. nov. isolated from the phyllosphere of Galium album.</title>
        <authorList>
            <person name="Aydogan E.L."/>
            <person name="Busse H.J."/>
            <person name="Moser G."/>
            <person name="Muller C."/>
            <person name="Kampfer P."/>
            <person name="Glaeser S.P."/>
        </authorList>
    </citation>
    <scope>NUCLEOTIDE SEQUENCE [LARGE SCALE GENOMIC DNA]</scope>
    <source>
        <strain evidence="4 5">PP-F2FG21</strain>
    </source>
</reference>
<dbReference type="AlphaFoldDB" id="A0A4Y8ADX2"/>
<gene>
    <name evidence="4" type="ORF">E2R65_10070</name>
    <name evidence="3" type="ORF">GGR35_003003</name>
</gene>
<feature type="signal peptide" evidence="1">
    <location>
        <begin position="1"/>
        <end position="19"/>
    </location>
</feature>
<name>A0A4Y8ADX2_9SPHI</name>
<dbReference type="OrthoDB" id="98874at2"/>
<dbReference type="RefSeq" id="WP_134336362.1">
    <property type="nucleotide sequence ID" value="NZ_BMCZ01000003.1"/>
</dbReference>
<keyword evidence="6" id="KW-1185">Reference proteome</keyword>
<evidence type="ECO:0000313" key="4">
    <source>
        <dbReference type="EMBL" id="TEW66753.1"/>
    </source>
</evidence>
<evidence type="ECO:0000259" key="2">
    <source>
        <dbReference type="Pfam" id="PF12969"/>
    </source>
</evidence>
<dbReference type="Proteomes" id="UP000583101">
    <property type="component" value="Unassembled WGS sequence"/>
</dbReference>
<dbReference type="Gene3D" id="2.60.40.3140">
    <property type="match status" value="1"/>
</dbReference>
<evidence type="ECO:0000313" key="5">
    <source>
        <dbReference type="Proteomes" id="UP000297248"/>
    </source>
</evidence>
<protein>
    <submittedName>
        <fullName evidence="4">DUF3857 domain-containing protein</fullName>
    </submittedName>
</protein>
<organism evidence="4 5">
    <name type="scientific">Mucilaginibacter phyllosphaerae</name>
    <dbReference type="NCBI Taxonomy" id="1812349"/>
    <lineage>
        <taxon>Bacteria</taxon>
        <taxon>Pseudomonadati</taxon>
        <taxon>Bacteroidota</taxon>
        <taxon>Sphingobacteriia</taxon>
        <taxon>Sphingobacteriales</taxon>
        <taxon>Sphingobacteriaceae</taxon>
        <taxon>Mucilaginibacter</taxon>
    </lineage>
</organism>
<dbReference type="Gene3D" id="2.60.120.1130">
    <property type="match status" value="1"/>
</dbReference>
<accession>A0A4Y8ADX2</accession>
<evidence type="ECO:0000256" key="1">
    <source>
        <dbReference type="SAM" id="SignalP"/>
    </source>
</evidence>
<evidence type="ECO:0000313" key="3">
    <source>
        <dbReference type="EMBL" id="MBB3970387.1"/>
    </source>
</evidence>
<dbReference type="EMBL" id="SNQG01000003">
    <property type="protein sequence ID" value="TEW66753.1"/>
    <property type="molecule type" value="Genomic_DNA"/>
</dbReference>
<dbReference type="Proteomes" id="UP000297248">
    <property type="component" value="Unassembled WGS sequence"/>
</dbReference>
<reference evidence="3 6" key="3">
    <citation type="submission" date="2020-08" db="EMBL/GenBank/DDBJ databases">
        <title>Genomic Encyclopedia of Type Strains, Phase IV (KMG-IV): sequencing the most valuable type-strain genomes for metagenomic binning, comparative biology and taxonomic classification.</title>
        <authorList>
            <person name="Goeker M."/>
        </authorList>
    </citation>
    <scope>NUCLEOTIDE SEQUENCE [LARGE SCALE GENOMIC DNA]</scope>
    <source>
        <strain evidence="3 6">DSM 100995</strain>
    </source>
</reference>
<dbReference type="Pfam" id="PF12969">
    <property type="entry name" value="DUF3857"/>
    <property type="match status" value="1"/>
</dbReference>
<dbReference type="Gene3D" id="3.10.620.30">
    <property type="match status" value="1"/>
</dbReference>
<feature type="domain" description="DUF3857" evidence="2">
    <location>
        <begin position="69"/>
        <end position="177"/>
    </location>
</feature>
<feature type="chain" id="PRO_5044616500" evidence="1">
    <location>
        <begin position="20"/>
        <end position="637"/>
    </location>
</feature>
<evidence type="ECO:0000313" key="6">
    <source>
        <dbReference type="Proteomes" id="UP000583101"/>
    </source>
</evidence>